<dbReference type="RefSeq" id="WP_068356873.1">
    <property type="nucleotide sequence ID" value="NZ_CP019337.1"/>
</dbReference>
<dbReference type="SUPFAM" id="SSF53686">
    <property type="entry name" value="Tryptophan synthase beta subunit-like PLP-dependent enzymes"/>
    <property type="match status" value="1"/>
</dbReference>
<dbReference type="PANTHER" id="PTHR42690:SF1">
    <property type="entry name" value="THREONINE SYNTHASE-LIKE 2"/>
    <property type="match status" value="1"/>
</dbReference>
<evidence type="ECO:0000256" key="3">
    <source>
        <dbReference type="ARBA" id="ARBA00005517"/>
    </source>
</evidence>
<dbReference type="STRING" id="996801.BW723_07105"/>
<dbReference type="Pfam" id="PF14821">
    <property type="entry name" value="Thr_synth_N"/>
    <property type="match status" value="1"/>
</dbReference>
<keyword evidence="7" id="KW-0791">Threonine biosynthesis</keyword>
<dbReference type="KEGG" id="prn:BW723_07105"/>
<evidence type="ECO:0000259" key="13">
    <source>
        <dbReference type="Pfam" id="PF00291"/>
    </source>
</evidence>
<dbReference type="OrthoDB" id="9763107at2"/>
<feature type="domain" description="Threonine synthase N-terminal" evidence="14">
    <location>
        <begin position="2"/>
        <end position="79"/>
    </location>
</feature>
<reference evidence="16" key="1">
    <citation type="submission" date="2016-02" db="EMBL/GenBank/DDBJ databases">
        <title>Paenibacillus sp. LPB0068, isolated from Crassostrea gigas.</title>
        <authorList>
            <person name="Shin S.-K."/>
            <person name="Yi H."/>
        </authorList>
    </citation>
    <scope>NUCLEOTIDE SEQUENCE [LARGE SCALE GENOMIC DNA]</scope>
    <source>
        <strain evidence="16">KCTC 23969</strain>
    </source>
</reference>
<dbReference type="GO" id="GO:0030170">
    <property type="term" value="F:pyridoxal phosphate binding"/>
    <property type="evidence" value="ECO:0007669"/>
    <property type="project" value="InterPro"/>
</dbReference>
<proteinExistence type="inferred from homology"/>
<dbReference type="Pfam" id="PF00291">
    <property type="entry name" value="PALP"/>
    <property type="match status" value="1"/>
</dbReference>
<evidence type="ECO:0000256" key="2">
    <source>
        <dbReference type="ARBA" id="ARBA00004979"/>
    </source>
</evidence>
<evidence type="ECO:0000256" key="7">
    <source>
        <dbReference type="ARBA" id="ARBA00022697"/>
    </source>
</evidence>
<name>A0A1B8U6J6_9FLAO</name>
<evidence type="ECO:0000259" key="14">
    <source>
        <dbReference type="Pfam" id="PF14821"/>
    </source>
</evidence>
<evidence type="ECO:0000256" key="6">
    <source>
        <dbReference type="ARBA" id="ARBA00022605"/>
    </source>
</evidence>
<dbReference type="InterPro" id="IPR004450">
    <property type="entry name" value="Thr_synthase-like"/>
</dbReference>
<dbReference type="NCBIfam" id="TIGR00260">
    <property type="entry name" value="thrC"/>
    <property type="match status" value="1"/>
</dbReference>
<evidence type="ECO:0000256" key="5">
    <source>
        <dbReference type="ARBA" id="ARBA00018679"/>
    </source>
</evidence>
<dbReference type="Proteomes" id="UP000092612">
    <property type="component" value="Unassembled WGS sequence"/>
</dbReference>
<dbReference type="UniPathway" id="UPA00050">
    <property type="reaction ID" value="UER00065"/>
</dbReference>
<dbReference type="GO" id="GO:0004795">
    <property type="term" value="F:threonine synthase activity"/>
    <property type="evidence" value="ECO:0007669"/>
    <property type="project" value="UniProtKB-UniRule"/>
</dbReference>
<dbReference type="Gene3D" id="3.90.1380.10">
    <property type="entry name" value="Threonine synthase, N-terminal domain"/>
    <property type="match status" value="1"/>
</dbReference>
<evidence type="ECO:0000256" key="9">
    <source>
        <dbReference type="ARBA" id="ARBA00023239"/>
    </source>
</evidence>
<comment type="cofactor">
    <cofactor evidence="1 12">
        <name>pyridoxal 5'-phosphate</name>
        <dbReference type="ChEBI" id="CHEBI:597326"/>
    </cofactor>
</comment>
<dbReference type="InterPro" id="IPR036052">
    <property type="entry name" value="TrpB-like_PALP_sf"/>
</dbReference>
<dbReference type="InterPro" id="IPR037158">
    <property type="entry name" value="Thr_synth_N_sf"/>
</dbReference>
<dbReference type="InterPro" id="IPR051166">
    <property type="entry name" value="Threonine_Synthase"/>
</dbReference>
<accession>A0A1B8U6J6</accession>
<comment type="catalytic activity">
    <reaction evidence="10">
        <text>O-phospho-L-homoserine + H2O = L-threonine + phosphate</text>
        <dbReference type="Rhea" id="RHEA:10840"/>
        <dbReference type="ChEBI" id="CHEBI:15377"/>
        <dbReference type="ChEBI" id="CHEBI:43474"/>
        <dbReference type="ChEBI" id="CHEBI:57590"/>
        <dbReference type="ChEBI" id="CHEBI:57926"/>
        <dbReference type="EC" id="4.2.3.1"/>
    </reaction>
</comment>
<gene>
    <name evidence="15" type="ORF">LPB301_02385</name>
</gene>
<comment type="similarity">
    <text evidence="3">Belongs to the threonine synthase family.</text>
</comment>
<dbReference type="GO" id="GO:0009088">
    <property type="term" value="P:threonine biosynthetic process"/>
    <property type="evidence" value="ECO:0007669"/>
    <property type="project" value="UniProtKB-UniRule"/>
</dbReference>
<feature type="domain" description="Tryptophan synthase beta chain-like PALP" evidence="13">
    <location>
        <begin position="96"/>
        <end position="369"/>
    </location>
</feature>
<comment type="caution">
    <text evidence="15">The sequence shown here is derived from an EMBL/GenBank/DDBJ whole genome shotgun (WGS) entry which is preliminary data.</text>
</comment>
<dbReference type="Gene3D" id="3.40.50.1100">
    <property type="match status" value="2"/>
</dbReference>
<keyword evidence="8 12" id="KW-0663">Pyridoxal phosphate</keyword>
<dbReference type="InterPro" id="IPR029144">
    <property type="entry name" value="Thr_synth_N"/>
</dbReference>
<dbReference type="EC" id="4.2.3.1" evidence="4 11"/>
<evidence type="ECO:0000313" key="16">
    <source>
        <dbReference type="Proteomes" id="UP000092612"/>
    </source>
</evidence>
<evidence type="ECO:0000256" key="1">
    <source>
        <dbReference type="ARBA" id="ARBA00001933"/>
    </source>
</evidence>
<protein>
    <recommendedName>
        <fullName evidence="5 11">Threonine synthase</fullName>
        <ecNumber evidence="4 11">4.2.3.1</ecNumber>
    </recommendedName>
</protein>
<dbReference type="PROSITE" id="PS00165">
    <property type="entry name" value="DEHYDRATASE_SER_THR"/>
    <property type="match status" value="1"/>
</dbReference>
<evidence type="ECO:0000256" key="11">
    <source>
        <dbReference type="NCBIfam" id="TIGR00260"/>
    </source>
</evidence>
<evidence type="ECO:0000256" key="4">
    <source>
        <dbReference type="ARBA" id="ARBA00013028"/>
    </source>
</evidence>
<evidence type="ECO:0000256" key="10">
    <source>
        <dbReference type="ARBA" id="ARBA00049144"/>
    </source>
</evidence>
<evidence type="ECO:0000256" key="8">
    <source>
        <dbReference type="ARBA" id="ARBA00022898"/>
    </source>
</evidence>
<comment type="pathway">
    <text evidence="2">Amino-acid biosynthesis; L-threonine biosynthesis; L-threonine from L-aspartate: step 5/5.</text>
</comment>
<evidence type="ECO:0000313" key="15">
    <source>
        <dbReference type="EMBL" id="OBY67516.1"/>
    </source>
</evidence>
<keyword evidence="9" id="KW-0456">Lyase</keyword>
<keyword evidence="16" id="KW-1185">Reference proteome</keyword>
<dbReference type="InterPro" id="IPR000634">
    <property type="entry name" value="Ser/Thr_deHydtase_PyrdxlP-BS"/>
</dbReference>
<dbReference type="EMBL" id="LSFL01000004">
    <property type="protein sequence ID" value="OBY67516.1"/>
    <property type="molecule type" value="Genomic_DNA"/>
</dbReference>
<organism evidence="15 16">
    <name type="scientific">Polaribacter reichenbachii</name>
    <dbReference type="NCBI Taxonomy" id="996801"/>
    <lineage>
        <taxon>Bacteria</taxon>
        <taxon>Pseudomonadati</taxon>
        <taxon>Bacteroidota</taxon>
        <taxon>Flavobacteriia</taxon>
        <taxon>Flavobacteriales</taxon>
        <taxon>Flavobacteriaceae</taxon>
    </lineage>
</organism>
<sequence length="427" mass="47573">MNYYSLHHKSPNTTFKNAVVEGLAKDRGIYFPENITPLSKDFIDNISDYSNHEIAFEVIKQFVGNEIPTDILKEIIAETVSFDFPVVKVDDNIATLELFHGPTMAFKDVGAKFMAKCLEYFNRDNRDEVTVLVATSGDTGGAVANGFLGAKGVNVVILYPSGKVSDIQEKQLTTLGQNITALEVDGVFDDCQDMVKTAFLDEEISRTLTSANSINVARWLPQMFYFFFAYKELHKQHKDLVFSVPSGNFGNICAGIMAQKLGLPIKHFVASTNVNDTVPNYLEDGVYTPKPSKATISNAMDVGNPSNFIRIRELFNNDLETLKSAFSSYSFTDDETRATMKKIYENSGYIADPHGAVGYLGLKKHGLKENEFGVFLETAHPVKFLDVVEETLPVKVEIPEQIKKVIDNKKVAIKAASYEDLKAYLMK</sequence>
<dbReference type="AlphaFoldDB" id="A0A1B8U6J6"/>
<evidence type="ECO:0000256" key="12">
    <source>
        <dbReference type="PIRSR" id="PIRSR604450-51"/>
    </source>
</evidence>
<dbReference type="InterPro" id="IPR001926">
    <property type="entry name" value="TrpB-like_PALP"/>
</dbReference>
<dbReference type="PANTHER" id="PTHR42690">
    <property type="entry name" value="THREONINE SYNTHASE FAMILY MEMBER"/>
    <property type="match status" value="1"/>
</dbReference>
<feature type="modified residue" description="N6-(pyridoxal phosphate)lysine" evidence="12">
    <location>
        <position position="107"/>
    </location>
</feature>
<keyword evidence="6" id="KW-0028">Amino-acid biosynthesis</keyword>